<reference evidence="3" key="1">
    <citation type="submission" date="2023-03" db="EMBL/GenBank/DDBJ databases">
        <title>Massive genome expansion in bonnet fungi (Mycena s.s.) driven by repeated elements and novel gene families across ecological guilds.</title>
        <authorList>
            <consortium name="Lawrence Berkeley National Laboratory"/>
            <person name="Harder C.B."/>
            <person name="Miyauchi S."/>
            <person name="Viragh M."/>
            <person name="Kuo A."/>
            <person name="Thoen E."/>
            <person name="Andreopoulos B."/>
            <person name="Lu D."/>
            <person name="Skrede I."/>
            <person name="Drula E."/>
            <person name="Henrissat B."/>
            <person name="Morin E."/>
            <person name="Kohler A."/>
            <person name="Barry K."/>
            <person name="LaButti K."/>
            <person name="Morin E."/>
            <person name="Salamov A."/>
            <person name="Lipzen A."/>
            <person name="Mereny Z."/>
            <person name="Hegedus B."/>
            <person name="Baldrian P."/>
            <person name="Stursova M."/>
            <person name="Weitz H."/>
            <person name="Taylor A."/>
            <person name="Grigoriev I.V."/>
            <person name="Nagy L.G."/>
            <person name="Martin F."/>
            <person name="Kauserud H."/>
        </authorList>
    </citation>
    <scope>NUCLEOTIDE SEQUENCE</scope>
    <source>
        <strain evidence="3">9284</strain>
    </source>
</reference>
<dbReference type="InterPro" id="IPR001810">
    <property type="entry name" value="F-box_dom"/>
</dbReference>
<keyword evidence="1" id="KW-0472">Membrane</keyword>
<evidence type="ECO:0000313" key="4">
    <source>
        <dbReference type="Proteomes" id="UP001221142"/>
    </source>
</evidence>
<dbReference type="Proteomes" id="UP001221142">
    <property type="component" value="Unassembled WGS sequence"/>
</dbReference>
<dbReference type="CDD" id="cd09917">
    <property type="entry name" value="F-box_SF"/>
    <property type="match status" value="1"/>
</dbReference>
<feature type="transmembrane region" description="Helical" evidence="1">
    <location>
        <begin position="185"/>
        <end position="210"/>
    </location>
</feature>
<evidence type="ECO:0000256" key="1">
    <source>
        <dbReference type="SAM" id="Phobius"/>
    </source>
</evidence>
<dbReference type="AlphaFoldDB" id="A0AAD7CKR6"/>
<dbReference type="SUPFAM" id="SSF81383">
    <property type="entry name" value="F-box domain"/>
    <property type="match status" value="1"/>
</dbReference>
<keyword evidence="4" id="KW-1185">Reference proteome</keyword>
<proteinExistence type="predicted"/>
<evidence type="ECO:0000313" key="3">
    <source>
        <dbReference type="EMBL" id="KAJ7651158.1"/>
    </source>
</evidence>
<gene>
    <name evidence="3" type="ORF">FB45DRAFT_1078654</name>
</gene>
<name>A0AAD7CKR6_9AGAR</name>
<protein>
    <recommendedName>
        <fullName evidence="2">F-box domain-containing protein</fullName>
    </recommendedName>
</protein>
<accession>A0AAD7CKR6</accession>
<sequence>MRDLPDELSDRICSFMDREDLCTTMHICSSLRRVAAAHLLCRLGISQSDVQAGTVRLALSDSLHLILFVAHVFPIKRLECFADTEDIQASDFQRLAPILGATAPIPDLVIHDELEDDQRKELETLPLLLAHLPQKTTDTLLIVVSSFNVGIASAACTGTHIMSPSPRAKLVLPQLILPDVEQGRILWLVFIGFNLLCMLIDVVLSLGPVFHRVFGYGFRSMEQISKDLFSKHPSRWSGGEIHVQSLSMKHTLVTCKSTPIRNPFVVQPLHGVSDSVHSTLLASIDIQFAGVVMISGSNVTLAQLAAFVARQENLRTLTCLPNSIRPSSLVSASPAGPHNLSQIVHLEAPASYIPHLLPLAPHVERIYLRFPSLPTVPIISIGPWFFDYTAYCTALDAIARLPGSHALALSFAFNPTAKNLPWHSSKVSQPEMQLHRVEHITLCTVVPYFRAYNASTIRALTPWLARFPSLRHVSFDEGAVETWYDQFSADEMPSIRRIRINREGSSTGVRRRERSSKAVRRQEISEAIAAVCTGMSGPNDVAFRITAEERMGSGLW</sequence>
<feature type="domain" description="F-box" evidence="2">
    <location>
        <begin position="3"/>
        <end position="35"/>
    </location>
</feature>
<dbReference type="Pfam" id="PF00646">
    <property type="entry name" value="F-box"/>
    <property type="match status" value="1"/>
</dbReference>
<keyword evidence="1" id="KW-0812">Transmembrane</keyword>
<comment type="caution">
    <text evidence="3">The sequence shown here is derived from an EMBL/GenBank/DDBJ whole genome shotgun (WGS) entry which is preliminary data.</text>
</comment>
<evidence type="ECO:0000259" key="2">
    <source>
        <dbReference type="Pfam" id="PF00646"/>
    </source>
</evidence>
<keyword evidence="1" id="KW-1133">Transmembrane helix</keyword>
<dbReference type="InterPro" id="IPR036047">
    <property type="entry name" value="F-box-like_dom_sf"/>
</dbReference>
<organism evidence="3 4">
    <name type="scientific">Roridomyces roridus</name>
    <dbReference type="NCBI Taxonomy" id="1738132"/>
    <lineage>
        <taxon>Eukaryota</taxon>
        <taxon>Fungi</taxon>
        <taxon>Dikarya</taxon>
        <taxon>Basidiomycota</taxon>
        <taxon>Agaricomycotina</taxon>
        <taxon>Agaricomycetes</taxon>
        <taxon>Agaricomycetidae</taxon>
        <taxon>Agaricales</taxon>
        <taxon>Marasmiineae</taxon>
        <taxon>Mycenaceae</taxon>
        <taxon>Roridomyces</taxon>
    </lineage>
</organism>
<dbReference type="EMBL" id="JARKIF010000001">
    <property type="protein sequence ID" value="KAJ7651158.1"/>
    <property type="molecule type" value="Genomic_DNA"/>
</dbReference>